<dbReference type="Pfam" id="PF19489">
    <property type="entry name" value="SLT_4"/>
    <property type="match status" value="1"/>
</dbReference>
<evidence type="ECO:0000259" key="2">
    <source>
        <dbReference type="Pfam" id="PF19489"/>
    </source>
</evidence>
<dbReference type="SUPFAM" id="SSF53955">
    <property type="entry name" value="Lysozyme-like"/>
    <property type="match status" value="1"/>
</dbReference>
<dbReference type="InterPro" id="IPR023346">
    <property type="entry name" value="Lysozyme-like_dom_sf"/>
</dbReference>
<dbReference type="InterPro" id="IPR045795">
    <property type="entry name" value="SLT_4"/>
</dbReference>
<evidence type="ECO:0000256" key="1">
    <source>
        <dbReference type="SAM" id="MobiDB-lite"/>
    </source>
</evidence>
<dbReference type="EMBL" id="FOYV01000001">
    <property type="protein sequence ID" value="SFR43404.1"/>
    <property type="molecule type" value="Genomic_DNA"/>
</dbReference>
<organism evidence="3 4">
    <name type="scientific">Marinobacter gudaonensis</name>
    <dbReference type="NCBI Taxonomy" id="375760"/>
    <lineage>
        <taxon>Bacteria</taxon>
        <taxon>Pseudomonadati</taxon>
        <taxon>Pseudomonadota</taxon>
        <taxon>Gammaproteobacteria</taxon>
        <taxon>Pseudomonadales</taxon>
        <taxon>Marinobacteraceae</taxon>
        <taxon>Marinobacter</taxon>
    </lineage>
</organism>
<sequence>MIVPLCHVGPGYGKQTRGYGDDGLVGKRTQPRRPTQRRRRSLTLWKSRARWYGLPLLGLLVGVWATLRFSLLEPDPPANPDNLCDIFREHPVWYDYARDSEQRWGTPIATQMAFVFYESSFRSHARPPRTQLWGFIPWTRPTTAYGYAQALDPAWREYLEANGGGWFTVRTDMEYALDFVGWYNRLSHERLGIPFSSPRQLYLAYHEGRGGYARRSFEQKPAITGLASRVRNRAFRYDNQLKTCEQEFQCWRWYQFWPFCQS</sequence>
<name>A0A1I6GMI8_9GAMM</name>
<feature type="compositionally biased region" description="Basic residues" evidence="1">
    <location>
        <begin position="29"/>
        <end position="39"/>
    </location>
</feature>
<dbReference type="Proteomes" id="UP000199290">
    <property type="component" value="Unassembled WGS sequence"/>
</dbReference>
<keyword evidence="4" id="KW-1185">Reference proteome</keyword>
<dbReference type="STRING" id="375760.SAMN04488073_1157"/>
<proteinExistence type="predicted"/>
<dbReference type="AlphaFoldDB" id="A0A1I6GMI8"/>
<reference evidence="4" key="1">
    <citation type="submission" date="2016-10" db="EMBL/GenBank/DDBJ databases">
        <authorList>
            <person name="Varghese N."/>
            <person name="Submissions S."/>
        </authorList>
    </citation>
    <scope>NUCLEOTIDE SEQUENCE [LARGE SCALE GENOMIC DNA]</scope>
    <source>
        <strain evidence="4">CGMCC 1.6294</strain>
    </source>
</reference>
<gene>
    <name evidence="3" type="ORF">SAMN04488073_1157</name>
</gene>
<dbReference type="Gene3D" id="1.10.530.10">
    <property type="match status" value="1"/>
</dbReference>
<protein>
    <recommendedName>
        <fullName evidence="2">Transglycosylase SLT domain-containing protein</fullName>
    </recommendedName>
</protein>
<evidence type="ECO:0000313" key="4">
    <source>
        <dbReference type="Proteomes" id="UP000199290"/>
    </source>
</evidence>
<feature type="region of interest" description="Disordered" evidence="1">
    <location>
        <begin position="17"/>
        <end position="39"/>
    </location>
</feature>
<evidence type="ECO:0000313" key="3">
    <source>
        <dbReference type="EMBL" id="SFR43404.1"/>
    </source>
</evidence>
<accession>A0A1I6GMI8</accession>
<feature type="domain" description="Transglycosylase SLT" evidence="2">
    <location>
        <begin position="75"/>
        <end position="244"/>
    </location>
</feature>